<dbReference type="EMBL" id="LDOT01000015">
    <property type="protein sequence ID" value="KLV05234.1"/>
    <property type="molecule type" value="Genomic_DNA"/>
</dbReference>
<keyword evidence="2" id="KW-0238">DNA-binding</keyword>
<dbReference type="SUPFAM" id="SSF46689">
    <property type="entry name" value="Homeodomain-like"/>
    <property type="match status" value="1"/>
</dbReference>
<sequence>MNKQEFINAVNRFDSHTDAEKRIAQYFMDHYTVLPFAKIDELCRQIGIGKATLGRFLQRLGFSGFIQFKKQVTEDLTQTLTTPIERYEYHTTDPAREGNAETLLSSHYAEIMDNMEKTFDALSDQDFENAVNIMRDQRGKLYVIGSASSEALASYFYMLARYLRKDVVLLKADISTLPHQLVDVGKEDILLAISYHRYSNITVKLVHWFHECGGKIVVITDQAVNPFVSFCDVLFNVESAGTGFFNNRAAGFALIEALIKGLSHHQEKDYRFKRIENLFDEFGVFKS</sequence>
<gene>
    <name evidence="5" type="ORF">ABT56_12740</name>
</gene>
<dbReference type="PANTHER" id="PTHR30514">
    <property type="entry name" value="GLUCOKINASE"/>
    <property type="match status" value="1"/>
</dbReference>
<dbReference type="OrthoDB" id="6636144at2"/>
<dbReference type="InterPro" id="IPR036388">
    <property type="entry name" value="WH-like_DNA-bd_sf"/>
</dbReference>
<reference evidence="5 6" key="1">
    <citation type="submission" date="2015-05" db="EMBL/GenBank/DDBJ databases">
        <title>Photobacterium galathea sp. nov.</title>
        <authorList>
            <person name="Machado H."/>
            <person name="Gram L."/>
        </authorList>
    </citation>
    <scope>NUCLEOTIDE SEQUENCE [LARGE SCALE GENOMIC DNA]</scope>
    <source>
        <strain evidence="5 6">CGMCC 1.12159</strain>
    </source>
</reference>
<dbReference type="PANTHER" id="PTHR30514:SF18">
    <property type="entry name" value="RPIR-FAMILY TRANSCRIPTIONAL REGULATOR"/>
    <property type="match status" value="1"/>
</dbReference>
<dbReference type="GO" id="GO:1901135">
    <property type="term" value="P:carbohydrate derivative metabolic process"/>
    <property type="evidence" value="ECO:0007669"/>
    <property type="project" value="InterPro"/>
</dbReference>
<dbReference type="CDD" id="cd05013">
    <property type="entry name" value="SIS_RpiR"/>
    <property type="match status" value="1"/>
</dbReference>
<keyword evidence="3" id="KW-0804">Transcription</keyword>
<dbReference type="GO" id="GO:0097367">
    <property type="term" value="F:carbohydrate derivative binding"/>
    <property type="evidence" value="ECO:0007669"/>
    <property type="project" value="InterPro"/>
</dbReference>
<dbReference type="RefSeq" id="WP_047879249.1">
    <property type="nucleotide sequence ID" value="NZ_LDOT01000015.1"/>
</dbReference>
<dbReference type="InterPro" id="IPR035472">
    <property type="entry name" value="RpiR-like_SIS"/>
</dbReference>
<dbReference type="STRING" id="1195763.ABT56_12740"/>
<dbReference type="Gene3D" id="3.40.50.10490">
    <property type="entry name" value="Glucose-6-phosphate isomerase like protein, domain 1"/>
    <property type="match status" value="1"/>
</dbReference>
<evidence type="ECO:0000259" key="4">
    <source>
        <dbReference type="PROSITE" id="PS51071"/>
    </source>
</evidence>
<dbReference type="Pfam" id="PF01380">
    <property type="entry name" value="SIS"/>
    <property type="match status" value="1"/>
</dbReference>
<dbReference type="PATRIC" id="fig|1195763.3.peg.2694"/>
<dbReference type="InterPro" id="IPR000281">
    <property type="entry name" value="HTH_RpiR"/>
</dbReference>
<dbReference type="PROSITE" id="PS51071">
    <property type="entry name" value="HTH_RPIR"/>
    <property type="match status" value="1"/>
</dbReference>
<keyword evidence="1" id="KW-0805">Transcription regulation</keyword>
<dbReference type="InterPro" id="IPR046348">
    <property type="entry name" value="SIS_dom_sf"/>
</dbReference>
<organism evidence="5 6">
    <name type="scientific">Photobacterium aquae</name>
    <dbReference type="NCBI Taxonomy" id="1195763"/>
    <lineage>
        <taxon>Bacteria</taxon>
        <taxon>Pseudomonadati</taxon>
        <taxon>Pseudomonadota</taxon>
        <taxon>Gammaproteobacteria</taxon>
        <taxon>Vibrionales</taxon>
        <taxon>Vibrionaceae</taxon>
        <taxon>Photobacterium</taxon>
    </lineage>
</organism>
<evidence type="ECO:0000313" key="5">
    <source>
        <dbReference type="EMBL" id="KLV05234.1"/>
    </source>
</evidence>
<dbReference type="InterPro" id="IPR009057">
    <property type="entry name" value="Homeodomain-like_sf"/>
</dbReference>
<evidence type="ECO:0000313" key="6">
    <source>
        <dbReference type="Proteomes" id="UP000036097"/>
    </source>
</evidence>
<dbReference type="GO" id="GO:0003677">
    <property type="term" value="F:DNA binding"/>
    <property type="evidence" value="ECO:0007669"/>
    <property type="project" value="UniProtKB-KW"/>
</dbReference>
<proteinExistence type="predicted"/>
<dbReference type="SUPFAM" id="SSF53697">
    <property type="entry name" value="SIS domain"/>
    <property type="match status" value="1"/>
</dbReference>
<evidence type="ECO:0000256" key="2">
    <source>
        <dbReference type="ARBA" id="ARBA00023125"/>
    </source>
</evidence>
<dbReference type="Proteomes" id="UP000036097">
    <property type="component" value="Unassembled WGS sequence"/>
</dbReference>
<evidence type="ECO:0000256" key="1">
    <source>
        <dbReference type="ARBA" id="ARBA00023015"/>
    </source>
</evidence>
<dbReference type="Pfam" id="PF01418">
    <property type="entry name" value="HTH_6"/>
    <property type="match status" value="1"/>
</dbReference>
<dbReference type="InterPro" id="IPR047640">
    <property type="entry name" value="RpiR-like"/>
</dbReference>
<protein>
    <submittedName>
        <fullName evidence="5">Transcriptional regulator</fullName>
    </submittedName>
</protein>
<comment type="caution">
    <text evidence="5">The sequence shown here is derived from an EMBL/GenBank/DDBJ whole genome shotgun (WGS) entry which is preliminary data.</text>
</comment>
<dbReference type="GO" id="GO:0003700">
    <property type="term" value="F:DNA-binding transcription factor activity"/>
    <property type="evidence" value="ECO:0007669"/>
    <property type="project" value="InterPro"/>
</dbReference>
<dbReference type="InterPro" id="IPR001347">
    <property type="entry name" value="SIS_dom"/>
</dbReference>
<accession>A0A0J1H0A2</accession>
<evidence type="ECO:0000256" key="3">
    <source>
        <dbReference type="ARBA" id="ARBA00023163"/>
    </source>
</evidence>
<dbReference type="Gene3D" id="1.10.10.10">
    <property type="entry name" value="Winged helix-like DNA-binding domain superfamily/Winged helix DNA-binding domain"/>
    <property type="match status" value="1"/>
</dbReference>
<keyword evidence="6" id="KW-1185">Reference proteome</keyword>
<feature type="domain" description="HTH rpiR-type" evidence="4">
    <location>
        <begin position="3"/>
        <end position="79"/>
    </location>
</feature>
<dbReference type="AlphaFoldDB" id="A0A0J1H0A2"/>
<name>A0A0J1H0A2_9GAMM</name>